<evidence type="ECO:0000256" key="1">
    <source>
        <dbReference type="ARBA" id="ARBA00004123"/>
    </source>
</evidence>
<proteinExistence type="inferred from homology"/>
<evidence type="ECO:0000256" key="2">
    <source>
        <dbReference type="ARBA" id="ARBA00007459"/>
    </source>
</evidence>
<feature type="compositionally biased region" description="Gly residues" evidence="5">
    <location>
        <begin position="295"/>
        <end position="315"/>
    </location>
</feature>
<dbReference type="InterPro" id="IPR051187">
    <property type="entry name" value="Pre-mRNA_3'-end_processing_reg"/>
</dbReference>
<comment type="similarity">
    <text evidence="2">Belongs to the FIP1 family.</text>
</comment>
<feature type="domain" description="Pre-mRNA polyadenylation factor Fip1" evidence="6">
    <location>
        <begin position="149"/>
        <end position="191"/>
    </location>
</feature>
<keyword evidence="8" id="KW-1185">Reference proteome</keyword>
<evidence type="ECO:0000313" key="8">
    <source>
        <dbReference type="Proteomes" id="UP000799770"/>
    </source>
</evidence>
<dbReference type="PANTHER" id="PTHR13484">
    <property type="entry name" value="FIP1-LIKE 1 PROTEIN"/>
    <property type="match status" value="1"/>
</dbReference>
<gene>
    <name evidence="7" type="ORF">BDV96DRAFT_204021</name>
</gene>
<feature type="compositionally biased region" description="Basic and acidic residues" evidence="5">
    <location>
        <begin position="13"/>
        <end position="24"/>
    </location>
</feature>
<evidence type="ECO:0000313" key="7">
    <source>
        <dbReference type="EMBL" id="KAF2121118.1"/>
    </source>
</evidence>
<feature type="compositionally biased region" description="Acidic residues" evidence="5">
    <location>
        <begin position="1"/>
        <end position="10"/>
    </location>
</feature>
<dbReference type="EMBL" id="ML977312">
    <property type="protein sequence ID" value="KAF2121118.1"/>
    <property type="molecule type" value="Genomic_DNA"/>
</dbReference>
<keyword evidence="3" id="KW-0507">mRNA processing</keyword>
<protein>
    <submittedName>
        <fullName evidence="7">Fip1 motif-domain-containing protein</fullName>
    </submittedName>
</protein>
<dbReference type="PANTHER" id="PTHR13484:SF0">
    <property type="entry name" value="PRE-MRNA 3'-END-PROCESSING FACTOR FIP1"/>
    <property type="match status" value="1"/>
</dbReference>
<dbReference type="AlphaFoldDB" id="A0A6A5ZS70"/>
<evidence type="ECO:0000256" key="4">
    <source>
        <dbReference type="ARBA" id="ARBA00023242"/>
    </source>
</evidence>
<dbReference type="GO" id="GO:0006397">
    <property type="term" value="P:mRNA processing"/>
    <property type="evidence" value="ECO:0007669"/>
    <property type="project" value="UniProtKB-KW"/>
</dbReference>
<name>A0A6A5ZS70_9PLEO</name>
<feature type="region of interest" description="Disordered" evidence="5">
    <location>
        <begin position="1"/>
        <end position="53"/>
    </location>
</feature>
<evidence type="ECO:0000256" key="3">
    <source>
        <dbReference type="ARBA" id="ARBA00022664"/>
    </source>
</evidence>
<evidence type="ECO:0000259" key="6">
    <source>
        <dbReference type="Pfam" id="PF05182"/>
    </source>
</evidence>
<accession>A0A6A5ZS70</accession>
<dbReference type="InterPro" id="IPR007854">
    <property type="entry name" value="Fip1_dom"/>
</dbReference>
<dbReference type="Pfam" id="PF05182">
    <property type="entry name" value="Fip1"/>
    <property type="match status" value="1"/>
</dbReference>
<evidence type="ECO:0000256" key="5">
    <source>
        <dbReference type="SAM" id="MobiDB-lite"/>
    </source>
</evidence>
<feature type="region of interest" description="Disordered" evidence="5">
    <location>
        <begin position="68"/>
        <end position="119"/>
    </location>
</feature>
<dbReference type="GO" id="GO:0005847">
    <property type="term" value="C:mRNA cleavage and polyadenylation specificity factor complex"/>
    <property type="evidence" value="ECO:0007669"/>
    <property type="project" value="TreeGrafter"/>
</dbReference>
<dbReference type="Proteomes" id="UP000799770">
    <property type="component" value="Unassembled WGS sequence"/>
</dbReference>
<dbReference type="OrthoDB" id="1917198at2759"/>
<feature type="compositionally biased region" description="Polar residues" evidence="5">
    <location>
        <begin position="100"/>
        <end position="119"/>
    </location>
</feature>
<feature type="region of interest" description="Disordered" evidence="5">
    <location>
        <begin position="295"/>
        <end position="324"/>
    </location>
</feature>
<reference evidence="7" key="1">
    <citation type="journal article" date="2020" name="Stud. Mycol.">
        <title>101 Dothideomycetes genomes: a test case for predicting lifestyles and emergence of pathogens.</title>
        <authorList>
            <person name="Haridas S."/>
            <person name="Albert R."/>
            <person name="Binder M."/>
            <person name="Bloem J."/>
            <person name="Labutti K."/>
            <person name="Salamov A."/>
            <person name="Andreopoulos B."/>
            <person name="Baker S."/>
            <person name="Barry K."/>
            <person name="Bills G."/>
            <person name="Bluhm B."/>
            <person name="Cannon C."/>
            <person name="Castanera R."/>
            <person name="Culley D."/>
            <person name="Daum C."/>
            <person name="Ezra D."/>
            <person name="Gonzalez J."/>
            <person name="Henrissat B."/>
            <person name="Kuo A."/>
            <person name="Liang C."/>
            <person name="Lipzen A."/>
            <person name="Lutzoni F."/>
            <person name="Magnuson J."/>
            <person name="Mondo S."/>
            <person name="Nolan M."/>
            <person name="Ohm R."/>
            <person name="Pangilinan J."/>
            <person name="Park H.-J."/>
            <person name="Ramirez L."/>
            <person name="Alfaro M."/>
            <person name="Sun H."/>
            <person name="Tritt A."/>
            <person name="Yoshinaga Y."/>
            <person name="Zwiers L.-H."/>
            <person name="Turgeon B."/>
            <person name="Goodwin S."/>
            <person name="Spatafora J."/>
            <person name="Crous P."/>
            <person name="Grigoriev I."/>
        </authorList>
    </citation>
    <scope>NUCLEOTIDE SEQUENCE</scope>
    <source>
        <strain evidence="7">CBS 627.86</strain>
    </source>
</reference>
<sequence length="324" mass="33346">MEEEDDDLYGPDETVKKEEAKDESASADDDEPMLESGEEEEEDSDSDLEIIIDKPVVAPKPAYVLRQAQSSSTKVLIAPSRPAPQESKAIKIEAPPKQASAPSQQAPTSIAPSAPTQPGTAYPAIKTSTIDVNADPVYPQVGKPISQIDMDADMAEATKPWRLPGADQSDYFNYGFDEFTWEMYRQRQTNMQNTLAGQKAEVQQFQQMFGGMPGNPAPNTTGAGAGGVPGAPTGPGGGGGMGAGMGMPPGGINEEQMQMMMAQMAQSGMDPSQMDFGTFMAMAGGFGAAGGGGGPGFGGGGGGGPAGNQGGGGRGGGRRGRGGW</sequence>
<keyword evidence="4" id="KW-0539">Nucleus</keyword>
<organism evidence="7 8">
    <name type="scientific">Lophiotrema nucula</name>
    <dbReference type="NCBI Taxonomy" id="690887"/>
    <lineage>
        <taxon>Eukaryota</taxon>
        <taxon>Fungi</taxon>
        <taxon>Dikarya</taxon>
        <taxon>Ascomycota</taxon>
        <taxon>Pezizomycotina</taxon>
        <taxon>Dothideomycetes</taxon>
        <taxon>Pleosporomycetidae</taxon>
        <taxon>Pleosporales</taxon>
        <taxon>Lophiotremataceae</taxon>
        <taxon>Lophiotrema</taxon>
    </lineage>
</organism>
<feature type="compositionally biased region" description="Acidic residues" evidence="5">
    <location>
        <begin position="25"/>
        <end position="50"/>
    </location>
</feature>
<comment type="subcellular location">
    <subcellularLocation>
        <location evidence="1">Nucleus</location>
    </subcellularLocation>
</comment>